<reference evidence="2" key="1">
    <citation type="submission" date="2000-10" db="EMBL/GenBank/DDBJ databases">
        <title>Oryza sativa nipponbare(GA3) genomic DNA, chromosome 1, PAC clone:P0035H10.</title>
        <authorList>
            <person name="Sasaki T."/>
            <person name="Matsumoto T."/>
            <person name="Yamamoto K."/>
        </authorList>
    </citation>
    <scope>NUCLEOTIDE SEQUENCE</scope>
</reference>
<feature type="region of interest" description="Disordered" evidence="1">
    <location>
        <begin position="117"/>
        <end position="160"/>
    </location>
</feature>
<organism evidence="2">
    <name type="scientific">Oryza sativa subsp. japonica</name>
    <name type="common">Rice</name>
    <dbReference type="NCBI Taxonomy" id="39947"/>
    <lineage>
        <taxon>Eukaryota</taxon>
        <taxon>Viridiplantae</taxon>
        <taxon>Streptophyta</taxon>
        <taxon>Embryophyta</taxon>
        <taxon>Tracheophyta</taxon>
        <taxon>Spermatophyta</taxon>
        <taxon>Magnoliopsida</taxon>
        <taxon>Liliopsida</taxon>
        <taxon>Poales</taxon>
        <taxon>Poaceae</taxon>
        <taxon>BOP clade</taxon>
        <taxon>Oryzoideae</taxon>
        <taxon>Oryzeae</taxon>
        <taxon>Oryzinae</taxon>
        <taxon>Oryza</taxon>
        <taxon>Oryza sativa</taxon>
    </lineage>
</organism>
<dbReference type="AlphaFoldDB" id="Q9FP26"/>
<evidence type="ECO:0000313" key="2">
    <source>
        <dbReference type="EMBL" id="BAB19775.1"/>
    </source>
</evidence>
<sequence length="160" mass="17953">MRSQLVGHSELVEFTPDTQLEKLEYPVERLQFGEGQGHLLLPLFEPAPSSLMLHGINFSARFFWWVSPPFAHLAVLHLNSVRITFDVFHGMASLCWPALRESVPFVAAPAAAGRVHRPSSSVVARRRPPPPAADTDVAARSRLGRRWGRRENRRKEGVKG</sequence>
<gene>
    <name evidence="2" type="primary">P0035H10.17</name>
</gene>
<proteinExistence type="predicted"/>
<evidence type="ECO:0000256" key="1">
    <source>
        <dbReference type="SAM" id="MobiDB-lite"/>
    </source>
</evidence>
<dbReference type="EMBL" id="AP002881">
    <property type="protein sequence ID" value="BAB19775.1"/>
    <property type="molecule type" value="Genomic_DNA"/>
</dbReference>
<feature type="compositionally biased region" description="Basic and acidic residues" evidence="1">
    <location>
        <begin position="149"/>
        <end position="160"/>
    </location>
</feature>
<protein>
    <submittedName>
        <fullName evidence="2">p0035H10.17 protein</fullName>
    </submittedName>
</protein>
<name>Q9FP26_ORYSJ</name>
<accession>Q9FP26</accession>